<dbReference type="AlphaFoldDB" id="A0A8E0RZ47"/>
<organism evidence="3 4">
    <name type="scientific">Fasciolopsis buskii</name>
    <dbReference type="NCBI Taxonomy" id="27845"/>
    <lineage>
        <taxon>Eukaryota</taxon>
        <taxon>Metazoa</taxon>
        <taxon>Spiralia</taxon>
        <taxon>Lophotrochozoa</taxon>
        <taxon>Platyhelminthes</taxon>
        <taxon>Trematoda</taxon>
        <taxon>Digenea</taxon>
        <taxon>Plagiorchiida</taxon>
        <taxon>Echinostomata</taxon>
        <taxon>Echinostomatoidea</taxon>
        <taxon>Fasciolidae</taxon>
        <taxon>Fasciolopsis</taxon>
    </lineage>
</organism>
<dbReference type="GO" id="GO:0003746">
    <property type="term" value="F:translation elongation factor activity"/>
    <property type="evidence" value="ECO:0007669"/>
    <property type="project" value="UniProtKB-KW"/>
</dbReference>
<gene>
    <name evidence="3" type="ORF">FBUS_05617</name>
</gene>
<name>A0A8E0RZ47_9TREM</name>
<dbReference type="GO" id="GO:0001514">
    <property type="term" value="P:selenocysteine incorporation"/>
    <property type="evidence" value="ECO:0007669"/>
    <property type="project" value="TreeGrafter"/>
</dbReference>
<proteinExistence type="predicted"/>
<keyword evidence="4" id="KW-1185">Reference proteome</keyword>
<protein>
    <submittedName>
        <fullName evidence="3">Selenocysteine-specific elongation factor</fullName>
    </submittedName>
</protein>
<dbReference type="SUPFAM" id="SSF50447">
    <property type="entry name" value="Translation proteins"/>
    <property type="match status" value="1"/>
</dbReference>
<keyword evidence="3" id="KW-0648">Protein biosynthesis</keyword>
<dbReference type="PANTHER" id="PTHR43721:SF11">
    <property type="entry name" value="SELENOCYSTEINE-SPECIFIC ELONGATION FACTOR"/>
    <property type="match status" value="1"/>
</dbReference>
<evidence type="ECO:0000259" key="1">
    <source>
        <dbReference type="Pfam" id="PF21131"/>
    </source>
</evidence>
<dbReference type="InterPro" id="IPR050055">
    <property type="entry name" value="EF-Tu_GTPase"/>
</dbReference>
<feature type="domain" description="Selenocysteine-specific elongation factor 3rd" evidence="2">
    <location>
        <begin position="112"/>
        <end position="220"/>
    </location>
</feature>
<keyword evidence="3" id="KW-0251">Elongation factor</keyword>
<accession>A0A8E0RZ47</accession>
<dbReference type="EMBL" id="LUCM01004237">
    <property type="protein sequence ID" value="KAA0194625.1"/>
    <property type="molecule type" value="Genomic_DNA"/>
</dbReference>
<dbReference type="CDD" id="cd04094">
    <property type="entry name" value="eSelB_III"/>
    <property type="match status" value="1"/>
</dbReference>
<dbReference type="OrthoDB" id="2067at2759"/>
<evidence type="ECO:0000313" key="4">
    <source>
        <dbReference type="Proteomes" id="UP000728185"/>
    </source>
</evidence>
<dbReference type="InterPro" id="IPR009000">
    <property type="entry name" value="Transl_B-barrel_sf"/>
</dbReference>
<dbReference type="Pfam" id="PF21131">
    <property type="entry name" value="eEFSec_4th"/>
    <property type="match status" value="1"/>
</dbReference>
<reference evidence="3" key="1">
    <citation type="submission" date="2019-05" db="EMBL/GenBank/DDBJ databases">
        <title>Annotation for the trematode Fasciolopsis buski.</title>
        <authorList>
            <person name="Choi Y.-J."/>
        </authorList>
    </citation>
    <scope>NUCLEOTIDE SEQUENCE</scope>
    <source>
        <strain evidence="3">HT</strain>
        <tissue evidence="3">Whole worm</tissue>
    </source>
</reference>
<dbReference type="InterPro" id="IPR049394">
    <property type="entry name" value="eEFSec_C"/>
</dbReference>
<evidence type="ECO:0000313" key="3">
    <source>
        <dbReference type="EMBL" id="KAA0194625.1"/>
    </source>
</evidence>
<dbReference type="Proteomes" id="UP000728185">
    <property type="component" value="Unassembled WGS sequence"/>
</dbReference>
<dbReference type="PANTHER" id="PTHR43721">
    <property type="entry name" value="ELONGATION FACTOR TU-RELATED"/>
    <property type="match status" value="1"/>
</dbReference>
<evidence type="ECO:0000259" key="2">
    <source>
        <dbReference type="Pfam" id="PF21208"/>
    </source>
</evidence>
<dbReference type="Pfam" id="PF21208">
    <property type="entry name" value="euk_SelB_III"/>
    <property type="match status" value="1"/>
</dbReference>
<sequence>MEFDQMCKQDTDRSDIEALIRLLLNTVTDPTERRKKVADQNFLFAVDHCFSVTGQGTVMTGTVLAGTVRVGEGDRAGICVPQLDPGLLERGLVGAANTGSLIPCHACILGGVKKIPYFKPAVLSKARFHVFVGQETALARITFFATCPSTVSGHSNPIGSVDLEGKVSYQYLEELPSETDREIWVLLEFERVLVCNEGGLVIGARLDSTANNVCRLAFHGHIGLRLSDANYKQTTLPKILVFRPKRRQGQVERIQDSRTCIVRGLFKRETNWDIFVGLRAQLLIESKTGIETGDSGLSTNVYSGRIDSSFGQSGKCRLVLDDDLPEEIIQSNLRKASKKNSETTGATLSQNRFKMEVVLEFKRHVFDVKRRILQ</sequence>
<feature type="domain" description="Selenocysteine-specific elongation factor C-terminal RIFT" evidence="1">
    <location>
        <begin position="237"/>
        <end position="369"/>
    </location>
</feature>
<dbReference type="InterPro" id="IPR049393">
    <property type="entry name" value="eEFSec_III"/>
</dbReference>
<comment type="caution">
    <text evidence="3">The sequence shown here is derived from an EMBL/GenBank/DDBJ whole genome shotgun (WGS) entry which is preliminary data.</text>
</comment>
<dbReference type="Gene3D" id="2.40.30.10">
    <property type="entry name" value="Translation factors"/>
    <property type="match status" value="2"/>
</dbReference>